<gene>
    <name evidence="7" type="ORF">AB6M95_04885</name>
</gene>
<evidence type="ECO:0000256" key="1">
    <source>
        <dbReference type="ARBA" id="ARBA00004651"/>
    </source>
</evidence>
<feature type="transmembrane region" description="Helical" evidence="6">
    <location>
        <begin position="152"/>
        <end position="174"/>
    </location>
</feature>
<evidence type="ECO:0000313" key="7">
    <source>
        <dbReference type="EMBL" id="MEZ7196076.1"/>
    </source>
</evidence>
<comment type="subcellular location">
    <subcellularLocation>
        <location evidence="1">Cell membrane</location>
        <topology evidence="1">Multi-pass membrane protein</topology>
    </subcellularLocation>
</comment>
<dbReference type="RefSeq" id="WP_371385616.1">
    <property type="nucleotide sequence ID" value="NZ_JBGLYH010000008.1"/>
</dbReference>
<dbReference type="Proteomes" id="UP001568698">
    <property type="component" value="Unassembled WGS sequence"/>
</dbReference>
<feature type="transmembrane region" description="Helical" evidence="6">
    <location>
        <begin position="186"/>
        <end position="205"/>
    </location>
</feature>
<feature type="transmembrane region" description="Helical" evidence="6">
    <location>
        <begin position="124"/>
        <end position="145"/>
    </location>
</feature>
<proteinExistence type="predicted"/>
<evidence type="ECO:0000256" key="2">
    <source>
        <dbReference type="ARBA" id="ARBA00022475"/>
    </source>
</evidence>
<dbReference type="Gene3D" id="1.20.1740.10">
    <property type="entry name" value="Amino acid/polyamine transporter I"/>
    <property type="match status" value="1"/>
</dbReference>
<feature type="transmembrane region" description="Helical" evidence="6">
    <location>
        <begin position="347"/>
        <end position="372"/>
    </location>
</feature>
<keyword evidence="8" id="KW-1185">Reference proteome</keyword>
<dbReference type="InterPro" id="IPR050367">
    <property type="entry name" value="APC_superfamily"/>
</dbReference>
<accession>A0ABV4K193</accession>
<dbReference type="PIRSF" id="PIRSF006060">
    <property type="entry name" value="AA_transporter"/>
    <property type="match status" value="1"/>
</dbReference>
<keyword evidence="4 6" id="KW-1133">Transmembrane helix</keyword>
<feature type="transmembrane region" description="Helical" evidence="6">
    <location>
        <begin position="273"/>
        <end position="300"/>
    </location>
</feature>
<organism evidence="7 8">
    <name type="scientific">Pseudodesulfovibrio karagichevae</name>
    <dbReference type="NCBI Taxonomy" id="3239305"/>
    <lineage>
        <taxon>Bacteria</taxon>
        <taxon>Pseudomonadati</taxon>
        <taxon>Thermodesulfobacteriota</taxon>
        <taxon>Desulfovibrionia</taxon>
        <taxon>Desulfovibrionales</taxon>
        <taxon>Desulfovibrionaceae</taxon>
    </lineage>
</organism>
<name>A0ABV4K193_9BACT</name>
<feature type="transmembrane region" description="Helical" evidence="6">
    <location>
        <begin position="393"/>
        <end position="410"/>
    </location>
</feature>
<evidence type="ECO:0000256" key="4">
    <source>
        <dbReference type="ARBA" id="ARBA00022989"/>
    </source>
</evidence>
<evidence type="ECO:0000256" key="3">
    <source>
        <dbReference type="ARBA" id="ARBA00022692"/>
    </source>
</evidence>
<sequence>MKTELRKTLGFYSCFSVAVGLVVASSTLVSLGQGMGLAGGGFVFAMATAWILQLFSAQSYSELACMMPHAGGLRSYTKVAMGALPAMAAVILAYVIPNMVAAPAELAVAGAVITETFTPGIPPIVWGGLLLIVLTVTNVIGVDIFAKLQILFTLTMMISMALLGIIGLTGIGTLPAPVLPEQPFNPMGMGVFGLTALAIWLYIGIEFVTPMAQETKKPEKNIPKAMFYGLLAIFCVNLVYGYASLKYVPAEQLASSNHPHVDMALAMLGRPGMIWIAIVSIFASASTINTVIGVVPRMLYGMAVSRELPRVFRSIHPRFHTPWIGILFMAGAMGLFFFGGIHKAPNLIIYILAACCSWLFAYIIAHMDVIILRRRYPKHKRPYKTPFHPIPQILGSLGMGYAIVNIAPVPEMESTIFRLVAIMVTGTLLYVVLWLRFVVKEPMFRPMDIQAAQEEWGLVEKELYKNGIPATFVINPGCGPNCGATNPKPAAVSTNE</sequence>
<feature type="transmembrane region" description="Helical" evidence="6">
    <location>
        <begin position="416"/>
        <end position="439"/>
    </location>
</feature>
<dbReference type="PANTHER" id="PTHR42770">
    <property type="entry name" value="AMINO ACID TRANSPORTER-RELATED"/>
    <property type="match status" value="1"/>
</dbReference>
<dbReference type="InterPro" id="IPR002293">
    <property type="entry name" value="AA/rel_permease1"/>
</dbReference>
<feature type="transmembrane region" description="Helical" evidence="6">
    <location>
        <begin position="9"/>
        <end position="29"/>
    </location>
</feature>
<feature type="transmembrane region" description="Helical" evidence="6">
    <location>
        <begin position="225"/>
        <end position="243"/>
    </location>
</feature>
<feature type="transmembrane region" description="Helical" evidence="6">
    <location>
        <begin position="35"/>
        <end position="55"/>
    </location>
</feature>
<reference evidence="7 8" key="1">
    <citation type="submission" date="2024-08" db="EMBL/GenBank/DDBJ databases">
        <title>Sulfate-reducing bacteria isolated from formation water of the oil field in Kazakhstan and description of Pseudodesulfovibrio sp.</title>
        <authorList>
            <person name="Bidzhieva S.K."/>
            <person name="Tourova T.P."/>
            <person name="Grouzdev D.S."/>
            <person name="Beletsky A.V."/>
            <person name="Sokolova D.S."/>
            <person name="Samigullina S.R."/>
            <person name="Poltaraus A.B."/>
            <person name="Avtukh A.N."/>
            <person name="Tereshina V.M."/>
            <person name="Zhaparov N.S."/>
            <person name="Mardanov A.V."/>
            <person name="Nazina T.N."/>
        </authorList>
    </citation>
    <scope>NUCLEOTIDE SEQUENCE [LARGE SCALE GENOMIC DNA]</scope>
    <source>
        <strain evidence="7 8">9FUS</strain>
    </source>
</reference>
<evidence type="ECO:0000256" key="6">
    <source>
        <dbReference type="SAM" id="Phobius"/>
    </source>
</evidence>
<comment type="caution">
    <text evidence="7">The sequence shown here is derived from an EMBL/GenBank/DDBJ whole genome shotgun (WGS) entry which is preliminary data.</text>
</comment>
<evidence type="ECO:0000256" key="5">
    <source>
        <dbReference type="ARBA" id="ARBA00023136"/>
    </source>
</evidence>
<evidence type="ECO:0000313" key="8">
    <source>
        <dbReference type="Proteomes" id="UP001568698"/>
    </source>
</evidence>
<feature type="transmembrane region" description="Helical" evidence="6">
    <location>
        <begin position="321"/>
        <end position="341"/>
    </location>
</feature>
<protein>
    <submittedName>
        <fullName evidence="7">APC family permease</fullName>
    </submittedName>
</protein>
<keyword evidence="2" id="KW-1003">Cell membrane</keyword>
<feature type="transmembrane region" description="Helical" evidence="6">
    <location>
        <begin position="76"/>
        <end position="96"/>
    </location>
</feature>
<dbReference type="PANTHER" id="PTHR42770:SF12">
    <property type="entry name" value="AMINO ACID TRANSPORTER"/>
    <property type="match status" value="1"/>
</dbReference>
<dbReference type="EMBL" id="JBGLYH010000008">
    <property type="protein sequence ID" value="MEZ7196076.1"/>
    <property type="molecule type" value="Genomic_DNA"/>
</dbReference>
<keyword evidence="3 6" id="KW-0812">Transmembrane</keyword>
<dbReference type="Pfam" id="PF13520">
    <property type="entry name" value="AA_permease_2"/>
    <property type="match status" value="1"/>
</dbReference>
<keyword evidence="5 6" id="KW-0472">Membrane</keyword>